<feature type="transmembrane region" description="Helical" evidence="8">
    <location>
        <begin position="286"/>
        <end position="305"/>
    </location>
</feature>
<evidence type="ECO:0000256" key="4">
    <source>
        <dbReference type="ARBA" id="ARBA00022692"/>
    </source>
</evidence>
<feature type="transmembrane region" description="Helical" evidence="8">
    <location>
        <begin position="214"/>
        <end position="234"/>
    </location>
</feature>
<evidence type="ECO:0000256" key="2">
    <source>
        <dbReference type="ARBA" id="ARBA00007965"/>
    </source>
</evidence>
<comment type="caution">
    <text evidence="9">The sequence shown here is derived from an EMBL/GenBank/DDBJ whole genome shotgun (WGS) entry which is preliminary data.</text>
</comment>
<dbReference type="InterPro" id="IPR002259">
    <property type="entry name" value="Eqnu_transpt"/>
</dbReference>
<dbReference type="AlphaFoldDB" id="A0A2C6KL04"/>
<evidence type="ECO:0000313" key="10">
    <source>
        <dbReference type="Proteomes" id="UP000221165"/>
    </source>
</evidence>
<feature type="region of interest" description="Disordered" evidence="7">
    <location>
        <begin position="1"/>
        <end position="106"/>
    </location>
</feature>
<evidence type="ECO:0000256" key="5">
    <source>
        <dbReference type="ARBA" id="ARBA00022989"/>
    </source>
</evidence>
<feature type="transmembrane region" description="Helical" evidence="8">
    <location>
        <begin position="466"/>
        <end position="489"/>
    </location>
</feature>
<organism evidence="9 10">
    <name type="scientific">Cystoisospora suis</name>
    <dbReference type="NCBI Taxonomy" id="483139"/>
    <lineage>
        <taxon>Eukaryota</taxon>
        <taxon>Sar</taxon>
        <taxon>Alveolata</taxon>
        <taxon>Apicomplexa</taxon>
        <taxon>Conoidasida</taxon>
        <taxon>Coccidia</taxon>
        <taxon>Eucoccidiorida</taxon>
        <taxon>Eimeriorina</taxon>
        <taxon>Sarcocystidae</taxon>
        <taxon>Cystoisospora</taxon>
    </lineage>
</organism>
<keyword evidence="10" id="KW-1185">Reference proteome</keyword>
<comment type="similarity">
    <text evidence="2">Belongs to the SLC29A/ENT transporter (TC 2.A.57) family.</text>
</comment>
<dbReference type="VEuPathDB" id="ToxoDB:CSUI_008365"/>
<dbReference type="PANTHER" id="PTHR10332:SF10">
    <property type="entry name" value="EQUILIBRATIVE NUCLEOSIDE TRANSPORTER 4"/>
    <property type="match status" value="1"/>
</dbReference>
<feature type="transmembrane region" description="Helical" evidence="8">
    <location>
        <begin position="501"/>
        <end position="522"/>
    </location>
</feature>
<name>A0A2C6KL04_9APIC</name>
<dbReference type="Proteomes" id="UP000221165">
    <property type="component" value="Unassembled WGS sequence"/>
</dbReference>
<feature type="compositionally biased region" description="Polar residues" evidence="7">
    <location>
        <begin position="51"/>
        <end position="64"/>
    </location>
</feature>
<comment type="subcellular location">
    <subcellularLocation>
        <location evidence="1">Membrane</location>
        <topology evidence="1">Multi-pass membrane protein</topology>
    </subcellularLocation>
</comment>
<protein>
    <submittedName>
        <fullName evidence="9">Nucleoside transporter protein</fullName>
    </submittedName>
</protein>
<dbReference type="Pfam" id="PF01733">
    <property type="entry name" value="Nucleoside_tran"/>
    <property type="match status" value="1"/>
</dbReference>
<evidence type="ECO:0000256" key="3">
    <source>
        <dbReference type="ARBA" id="ARBA00022448"/>
    </source>
</evidence>
<proteinExistence type="inferred from homology"/>
<dbReference type="SUPFAM" id="SSF103473">
    <property type="entry name" value="MFS general substrate transporter"/>
    <property type="match status" value="1"/>
</dbReference>
<evidence type="ECO:0000256" key="1">
    <source>
        <dbReference type="ARBA" id="ARBA00004141"/>
    </source>
</evidence>
<feature type="compositionally biased region" description="Basic and acidic residues" evidence="7">
    <location>
        <begin position="76"/>
        <end position="88"/>
    </location>
</feature>
<feature type="transmembrane region" description="Helical" evidence="8">
    <location>
        <begin position="158"/>
        <end position="178"/>
    </location>
</feature>
<accession>A0A2C6KL04</accession>
<feature type="transmembrane region" description="Helical" evidence="8">
    <location>
        <begin position="357"/>
        <end position="377"/>
    </location>
</feature>
<dbReference type="GO" id="GO:0005886">
    <property type="term" value="C:plasma membrane"/>
    <property type="evidence" value="ECO:0007669"/>
    <property type="project" value="TreeGrafter"/>
</dbReference>
<dbReference type="EMBL" id="MIGC01004665">
    <property type="protein sequence ID" value="PHJ17809.1"/>
    <property type="molecule type" value="Genomic_DNA"/>
</dbReference>
<dbReference type="OrthoDB" id="46396at2759"/>
<feature type="transmembrane region" description="Helical" evidence="8">
    <location>
        <begin position="185"/>
        <end position="208"/>
    </location>
</feature>
<dbReference type="GO" id="GO:0005337">
    <property type="term" value="F:nucleoside transmembrane transporter activity"/>
    <property type="evidence" value="ECO:0007669"/>
    <property type="project" value="InterPro"/>
</dbReference>
<keyword evidence="5 8" id="KW-1133">Transmembrane helix</keyword>
<keyword evidence="4 8" id="KW-0812">Transmembrane</keyword>
<feature type="transmembrane region" description="Helical" evidence="8">
    <location>
        <begin position="117"/>
        <end position="138"/>
    </location>
</feature>
<dbReference type="RefSeq" id="XP_067919523.1">
    <property type="nucleotide sequence ID" value="XM_068068499.1"/>
</dbReference>
<evidence type="ECO:0000256" key="7">
    <source>
        <dbReference type="SAM" id="MobiDB-lite"/>
    </source>
</evidence>
<keyword evidence="6 8" id="KW-0472">Membrane</keyword>
<sequence>MAAVAPETSPATTVPPGCAANYDGSPSSAVTGVKHMDSLSTSSMAPPCSSLAATNSGDGPQSPSRKGGSVAPGDHWGGDVDAHPRSKLTDSFPPSTSPGGAKEGLAAESEQLSRGDFVLAATLFIALGINTLMAWYVTLNVGPYVTKHYFSGSDWGNTLLAMFQAACVGVQVVLLWCGSATPKKSFFYAGGGMNIVAFVLMPPALAYLPEKGALAAMHLICFLLGISSGVLQGAGYPYAGSLPTNFAGFISVGQGAAGMLAFAMNTFFSFVCFDMETREGLTKQVWASYMFCAATAVLYLILFSWQISRPRAHDPFNPSADKTVESDMETGKVSKFTPVATDDGDAVETSGKRPWRVYWGLTWQYIVAVTVLFFVSMNNFPKLGPVGWHYNQQVPNHFIILFGVWSLGELLGRISPDLNRVSKRWFGWTMMNPKLLLPLSCSRIIFYVPFVLGYKLMDTTVVNDFWWYALVLFFFAYTHGWFCTLSFIYSIIFVREEEKGITSSLCVIGLSLGILAGLYIALAY</sequence>
<keyword evidence="3" id="KW-0813">Transport</keyword>
<feature type="transmembrane region" description="Helical" evidence="8">
    <location>
        <begin position="435"/>
        <end position="454"/>
    </location>
</feature>
<dbReference type="InterPro" id="IPR036259">
    <property type="entry name" value="MFS_trans_sf"/>
</dbReference>
<gene>
    <name evidence="9" type="ORF">CSUI_008365</name>
</gene>
<feature type="transmembrane region" description="Helical" evidence="8">
    <location>
        <begin position="246"/>
        <end position="271"/>
    </location>
</feature>
<feature type="transmembrane region" description="Helical" evidence="8">
    <location>
        <begin position="397"/>
        <end position="414"/>
    </location>
</feature>
<evidence type="ECO:0000256" key="6">
    <source>
        <dbReference type="ARBA" id="ARBA00023136"/>
    </source>
</evidence>
<evidence type="ECO:0000313" key="9">
    <source>
        <dbReference type="EMBL" id="PHJ17809.1"/>
    </source>
</evidence>
<reference evidence="9 10" key="1">
    <citation type="journal article" date="2017" name="Int. J. Parasitol.">
        <title>The genome of the protozoan parasite Cystoisospora suis and a reverse vaccinology approach to identify vaccine candidates.</title>
        <authorList>
            <person name="Palmieri N."/>
            <person name="Shrestha A."/>
            <person name="Ruttkowski B."/>
            <person name="Beck T."/>
            <person name="Vogl C."/>
            <person name="Tomley F."/>
            <person name="Blake D.P."/>
            <person name="Joachim A."/>
        </authorList>
    </citation>
    <scope>NUCLEOTIDE SEQUENCE [LARGE SCALE GENOMIC DNA]</scope>
    <source>
        <strain evidence="9 10">Wien I</strain>
    </source>
</reference>
<dbReference type="PANTHER" id="PTHR10332">
    <property type="entry name" value="EQUILIBRATIVE NUCLEOSIDE TRANSPORTER"/>
    <property type="match status" value="1"/>
</dbReference>
<dbReference type="GeneID" id="94431710"/>
<evidence type="ECO:0000256" key="8">
    <source>
        <dbReference type="SAM" id="Phobius"/>
    </source>
</evidence>